<accession>A0ABW0EDN6</accession>
<evidence type="ECO:0000256" key="2">
    <source>
        <dbReference type="RuleBase" id="RU363072"/>
    </source>
</evidence>
<dbReference type="InterPro" id="IPR038673">
    <property type="entry name" value="OprB_sf"/>
</dbReference>
<protein>
    <submittedName>
        <fullName evidence="3">Carbohydrate porin</fullName>
    </submittedName>
</protein>
<gene>
    <name evidence="3" type="ORF">ACFPIB_11230</name>
</gene>
<proteinExistence type="inferred from homology"/>
<keyword evidence="2" id="KW-0732">Signal</keyword>
<sequence>MKKFTLYLILFLLPWSGYSQQSTDSIAAPPPETHHQRLSGDLGGLAPKMVAHGVILLLSSTHFYQGLLSGSGEHEFKYGGKGDAFLILDWEKLGLWKGFGMISHGEIRYGKSVFDEGGNLIPANTALLFPEEEGTAVALSSLFFTQKLGEKIKLMVGRINTLDFLAMNHYYGGRGIDGFQNIIFTAPPLDARTTPVTTLGLMTVYDLEPLELTLGAWDSRERINEYGFSGLFDNGVSVTGELALKTAWGGRKGKYAVGGTWSSLEETSLSNSAKLFLPNSELPLAVEKGSWVVNFTFEQNLLGPAENPRSGWGIFGRAGISDGNPNPLRWTAMGGIAGCPFSKRANDRFGLGYFKAGLSSDVKDRALLSLFVQNEQGAEAYYSFAPIPWFILTANVQWIEPFRKRSDNAWYGGLRLKIKI</sequence>
<dbReference type="InterPro" id="IPR007049">
    <property type="entry name" value="Carb-sel_porin_OprB"/>
</dbReference>
<evidence type="ECO:0000256" key="1">
    <source>
        <dbReference type="ARBA" id="ARBA00008769"/>
    </source>
</evidence>
<reference evidence="4" key="1">
    <citation type="journal article" date="2019" name="Int. J. Syst. Evol. Microbiol.">
        <title>The Global Catalogue of Microorganisms (GCM) 10K type strain sequencing project: providing services to taxonomists for standard genome sequencing and annotation.</title>
        <authorList>
            <consortium name="The Broad Institute Genomics Platform"/>
            <consortium name="The Broad Institute Genome Sequencing Center for Infectious Disease"/>
            <person name="Wu L."/>
            <person name="Ma J."/>
        </authorList>
    </citation>
    <scope>NUCLEOTIDE SEQUENCE [LARGE SCALE GENOMIC DNA]</scope>
    <source>
        <strain evidence="4">KACC 12602</strain>
    </source>
</reference>
<name>A0ABW0EDN6_9BACT</name>
<feature type="signal peptide" evidence="2">
    <location>
        <begin position="1"/>
        <end position="21"/>
    </location>
</feature>
<dbReference type="RefSeq" id="WP_378017552.1">
    <property type="nucleotide sequence ID" value="NZ_JBHSKT010000006.1"/>
</dbReference>
<dbReference type="InterPro" id="IPR052932">
    <property type="entry name" value="OprB_Porin"/>
</dbReference>
<dbReference type="PANTHER" id="PTHR37944">
    <property type="entry name" value="PORIN B"/>
    <property type="match status" value="1"/>
</dbReference>
<feature type="chain" id="PRO_5044963192" evidence="2">
    <location>
        <begin position="22"/>
        <end position="420"/>
    </location>
</feature>
<dbReference type="EMBL" id="JBHSKT010000006">
    <property type="protein sequence ID" value="MFC5271185.1"/>
    <property type="molecule type" value="Genomic_DNA"/>
</dbReference>
<evidence type="ECO:0000313" key="3">
    <source>
        <dbReference type="EMBL" id="MFC5271185.1"/>
    </source>
</evidence>
<comment type="similarity">
    <text evidence="1 2">Belongs to the OprB family.</text>
</comment>
<comment type="caution">
    <text evidence="3">The sequence shown here is derived from an EMBL/GenBank/DDBJ whole genome shotgun (WGS) entry which is preliminary data.</text>
</comment>
<dbReference type="Proteomes" id="UP001596161">
    <property type="component" value="Unassembled WGS sequence"/>
</dbReference>
<dbReference type="PANTHER" id="PTHR37944:SF1">
    <property type="entry name" value="PORIN B"/>
    <property type="match status" value="1"/>
</dbReference>
<dbReference type="Gene3D" id="2.40.160.180">
    <property type="entry name" value="Carbohydrate-selective porin OprB"/>
    <property type="match status" value="1"/>
</dbReference>
<evidence type="ECO:0000313" key="4">
    <source>
        <dbReference type="Proteomes" id="UP001596161"/>
    </source>
</evidence>
<keyword evidence="4" id="KW-1185">Reference proteome</keyword>
<organism evidence="3 4">
    <name type="scientific">Adhaeribacter terreus</name>
    <dbReference type="NCBI Taxonomy" id="529703"/>
    <lineage>
        <taxon>Bacteria</taxon>
        <taxon>Pseudomonadati</taxon>
        <taxon>Bacteroidota</taxon>
        <taxon>Cytophagia</taxon>
        <taxon>Cytophagales</taxon>
        <taxon>Hymenobacteraceae</taxon>
        <taxon>Adhaeribacter</taxon>
    </lineage>
</organism>
<dbReference type="Pfam" id="PF04966">
    <property type="entry name" value="OprB"/>
    <property type="match status" value="1"/>
</dbReference>